<dbReference type="OrthoDB" id="4945834at2"/>
<dbReference type="Pfam" id="PF14018">
    <property type="entry name" value="DUF4234"/>
    <property type="match status" value="1"/>
</dbReference>
<dbReference type="AlphaFoldDB" id="A0A3A9VWT7"/>
<feature type="compositionally biased region" description="Low complexity" evidence="1">
    <location>
        <begin position="31"/>
        <end position="50"/>
    </location>
</feature>
<feature type="transmembrane region" description="Helical" evidence="2">
    <location>
        <begin position="197"/>
        <end position="215"/>
    </location>
</feature>
<evidence type="ECO:0000256" key="1">
    <source>
        <dbReference type="SAM" id="MobiDB-lite"/>
    </source>
</evidence>
<organism evidence="4 7">
    <name type="scientific">Streptomyces radicis</name>
    <dbReference type="NCBI Taxonomy" id="1750517"/>
    <lineage>
        <taxon>Bacteria</taxon>
        <taxon>Bacillati</taxon>
        <taxon>Actinomycetota</taxon>
        <taxon>Actinomycetes</taxon>
        <taxon>Kitasatosporales</taxon>
        <taxon>Streptomycetaceae</taxon>
        <taxon>Streptomyces</taxon>
    </lineage>
</organism>
<keyword evidence="6" id="KW-1185">Reference proteome</keyword>
<sequence>MSNYQSPPGQPPQGGQPGPYPPQGGQPGPYPGASSGQPGPYPGPQDAAQPGPYPGPPPGPPGGQPGTPGAQPGPYPGPSGGQPGPGGPPVPYGQNAPIPPGGGVQPVGFGQAMPTRGPGVTWLLTLVTCGIYGLVWWAKIQSELNRFDQRIEVNPALSVLAFIPGGYLIIPPFVSAYNTGKRIQQAQRAAGLPETCSPGLGCVLSIVFGAYIIYYQSEINKVNQQYQSPPEGTQVPLVA</sequence>
<keyword evidence="2" id="KW-0472">Membrane</keyword>
<feature type="transmembrane region" description="Helical" evidence="2">
    <location>
        <begin position="119"/>
        <end position="138"/>
    </location>
</feature>
<feature type="region of interest" description="Disordered" evidence="1">
    <location>
        <begin position="1"/>
        <end position="110"/>
    </location>
</feature>
<dbReference type="Proteomes" id="UP000268652">
    <property type="component" value="Unassembled WGS sequence"/>
</dbReference>
<keyword evidence="2" id="KW-1133">Transmembrane helix</keyword>
<dbReference type="InterPro" id="IPR025328">
    <property type="entry name" value="DUF4234"/>
</dbReference>
<name>A0A3A9VWT7_9ACTN</name>
<dbReference type="EMBL" id="RBDY01000026">
    <property type="protein sequence ID" value="RKN16743.1"/>
    <property type="molecule type" value="Genomic_DNA"/>
</dbReference>
<keyword evidence="2" id="KW-0812">Transmembrane</keyword>
<evidence type="ECO:0000313" key="5">
    <source>
        <dbReference type="EMBL" id="RKN16743.1"/>
    </source>
</evidence>
<evidence type="ECO:0000256" key="2">
    <source>
        <dbReference type="SAM" id="Phobius"/>
    </source>
</evidence>
<accession>A0A3A9VWT7</accession>
<feature type="compositionally biased region" description="Pro residues" evidence="1">
    <location>
        <begin position="18"/>
        <end position="30"/>
    </location>
</feature>
<dbReference type="EMBL" id="RBDX01000028">
    <property type="protein sequence ID" value="RKN05210.1"/>
    <property type="molecule type" value="Genomic_DNA"/>
</dbReference>
<protein>
    <submittedName>
        <fullName evidence="4">DUF4234 domain-containing protein</fullName>
    </submittedName>
</protein>
<comment type="caution">
    <text evidence="4">The sequence shown here is derived from an EMBL/GenBank/DDBJ whole genome shotgun (WGS) entry which is preliminary data.</text>
</comment>
<dbReference type="Proteomes" id="UP000275024">
    <property type="component" value="Unassembled WGS sequence"/>
</dbReference>
<proteinExistence type="predicted"/>
<dbReference type="RefSeq" id="WP_120699511.1">
    <property type="nucleotide sequence ID" value="NZ_RBDX01000028.1"/>
</dbReference>
<evidence type="ECO:0000259" key="3">
    <source>
        <dbReference type="Pfam" id="PF14018"/>
    </source>
</evidence>
<gene>
    <name evidence="5" type="ORF">D7318_25280</name>
    <name evidence="4" type="ORF">D7319_25915</name>
</gene>
<feature type="transmembrane region" description="Helical" evidence="2">
    <location>
        <begin position="159"/>
        <end position="177"/>
    </location>
</feature>
<feature type="compositionally biased region" description="Pro residues" evidence="1">
    <location>
        <begin position="51"/>
        <end position="63"/>
    </location>
</feature>
<feature type="domain" description="DUF4234" evidence="3">
    <location>
        <begin position="120"/>
        <end position="185"/>
    </location>
</feature>
<evidence type="ECO:0000313" key="7">
    <source>
        <dbReference type="Proteomes" id="UP000275024"/>
    </source>
</evidence>
<evidence type="ECO:0000313" key="6">
    <source>
        <dbReference type="Proteomes" id="UP000268652"/>
    </source>
</evidence>
<reference evidence="6 7" key="1">
    <citation type="submission" date="2018-09" db="EMBL/GenBank/DDBJ databases">
        <title>Streptomyces sp. nov. DS1-2, an endophytic actinomycete isolated from roots of Dendrobium scabrilingue.</title>
        <authorList>
            <person name="Kuncharoen N."/>
            <person name="Kudo T."/>
            <person name="Ohkuma M."/>
            <person name="Yuki M."/>
            <person name="Tanasupawat S."/>
        </authorList>
    </citation>
    <scope>NUCLEOTIDE SEQUENCE [LARGE SCALE GENOMIC DNA]</scope>
    <source>
        <strain evidence="4 7">AZ1-7</strain>
        <strain evidence="5 6">DS1-2</strain>
    </source>
</reference>
<evidence type="ECO:0000313" key="4">
    <source>
        <dbReference type="EMBL" id="RKN05210.1"/>
    </source>
</evidence>